<organism evidence="4 5">
    <name type="scientific">Neisseria arctica</name>
    <dbReference type="NCBI Taxonomy" id="1470200"/>
    <lineage>
        <taxon>Bacteria</taxon>
        <taxon>Pseudomonadati</taxon>
        <taxon>Pseudomonadota</taxon>
        <taxon>Betaproteobacteria</taxon>
        <taxon>Neisseriales</taxon>
        <taxon>Neisseriaceae</taxon>
        <taxon>Neisseria</taxon>
    </lineage>
</organism>
<dbReference type="PROSITE" id="PS51123">
    <property type="entry name" value="OMPA_2"/>
    <property type="match status" value="1"/>
</dbReference>
<dbReference type="InterPro" id="IPR009282">
    <property type="entry name" value="DUF937"/>
</dbReference>
<evidence type="ECO:0000313" key="5">
    <source>
        <dbReference type="Proteomes" id="UP000036027"/>
    </source>
</evidence>
<dbReference type="GO" id="GO:0016020">
    <property type="term" value="C:membrane"/>
    <property type="evidence" value="ECO:0007669"/>
    <property type="project" value="UniProtKB-UniRule"/>
</dbReference>
<name>A0A0J1C3S9_9NEIS</name>
<accession>A0A0J1C3S9</accession>
<dbReference type="Proteomes" id="UP000036027">
    <property type="component" value="Unassembled WGS sequence"/>
</dbReference>
<dbReference type="SUPFAM" id="SSF103088">
    <property type="entry name" value="OmpA-like"/>
    <property type="match status" value="1"/>
</dbReference>
<keyword evidence="1" id="KW-0472">Membrane</keyword>
<feature type="domain" description="OmpA-like" evidence="3">
    <location>
        <begin position="282"/>
        <end position="390"/>
    </location>
</feature>
<protein>
    <recommendedName>
        <fullName evidence="3">OmpA-like domain-containing protein</fullName>
    </recommendedName>
</protein>
<evidence type="ECO:0000259" key="3">
    <source>
        <dbReference type="PROSITE" id="PS51123"/>
    </source>
</evidence>
<dbReference type="STRING" id="1470200.PL75_05525"/>
<dbReference type="Pfam" id="PF06078">
    <property type="entry name" value="DUF937"/>
    <property type="match status" value="1"/>
</dbReference>
<dbReference type="Pfam" id="PF00691">
    <property type="entry name" value="OmpA"/>
    <property type="match status" value="1"/>
</dbReference>
<evidence type="ECO:0000313" key="4">
    <source>
        <dbReference type="EMBL" id="KLT72953.1"/>
    </source>
</evidence>
<feature type="compositionally biased region" description="Low complexity" evidence="2">
    <location>
        <begin position="240"/>
        <end position="270"/>
    </location>
</feature>
<dbReference type="PATRIC" id="fig|1470200.3.peg.2290"/>
<comment type="caution">
    <text evidence="4">The sequence shown here is derived from an EMBL/GenBank/DDBJ whole genome shotgun (WGS) entry which is preliminary data.</text>
</comment>
<evidence type="ECO:0000256" key="1">
    <source>
        <dbReference type="PROSITE-ProRule" id="PRU00473"/>
    </source>
</evidence>
<dbReference type="InterPro" id="IPR036737">
    <property type="entry name" value="OmpA-like_sf"/>
</dbReference>
<keyword evidence="5" id="KW-1185">Reference proteome</keyword>
<reference evidence="4 5" key="1">
    <citation type="submission" date="2014-11" db="EMBL/GenBank/DDBJ databases">
        <title>Genome of a novel goose pathogen.</title>
        <authorList>
            <person name="Hansen C.M."/>
            <person name="Hueffer K."/>
            <person name="Choi S.C."/>
        </authorList>
    </citation>
    <scope>NUCLEOTIDE SEQUENCE [LARGE SCALE GENOMIC DNA]</scope>
    <source>
        <strain evidence="4 5">KH1503</strain>
    </source>
</reference>
<dbReference type="CDD" id="cd07185">
    <property type="entry name" value="OmpA_C-like"/>
    <property type="match status" value="1"/>
</dbReference>
<dbReference type="OrthoDB" id="8526920at2"/>
<dbReference type="PANTHER" id="PTHR30329">
    <property type="entry name" value="STATOR ELEMENT OF FLAGELLAR MOTOR COMPLEX"/>
    <property type="match status" value="1"/>
</dbReference>
<sequence length="390" mass="38663">MSLDLGNLLQSQLGNVLSQFLGNNGEAADSSSKAASLAIPAIVAGLIKNISGNPSNASGLFDLIKGDAGKQLTGAVSQAAEGSNLGSLIDLGKSLLPNLLGGNAADVADQISQESGVSKASAGSLLSLALPLVLSALRGHVQTNGLNSNQILGLLGQQQGWLSQALSSNMLSALGISSLSGLFGGLSNMAGSLGGISAAATATTAAAAKSSGIGKWIILGIAAVLAAFALKNCSANNEQPSAPTTLPAASEAAASSASEAPAASEPAVASEPVTAAPIADHARVTYEEGVAKFFFATGKTDIAEGAETIVADVINAGKEGKKLVISGFADSTGDAAANEELSKNRAAAVKAFFEAQGVSADKIELRKPENTTGAIGNDVEGRRVEVTVEG</sequence>
<gene>
    <name evidence="4" type="ORF">PL75_05525</name>
</gene>
<proteinExistence type="predicted"/>
<dbReference type="InterPro" id="IPR050330">
    <property type="entry name" value="Bact_OuterMem_StrucFunc"/>
</dbReference>
<evidence type="ECO:0000256" key="2">
    <source>
        <dbReference type="SAM" id="MobiDB-lite"/>
    </source>
</evidence>
<feature type="region of interest" description="Disordered" evidence="2">
    <location>
        <begin position="239"/>
        <end position="270"/>
    </location>
</feature>
<dbReference type="EMBL" id="JTDO01000007">
    <property type="protein sequence ID" value="KLT72953.1"/>
    <property type="molecule type" value="Genomic_DNA"/>
</dbReference>
<dbReference type="PANTHER" id="PTHR30329:SF21">
    <property type="entry name" value="LIPOPROTEIN YIAD-RELATED"/>
    <property type="match status" value="1"/>
</dbReference>
<dbReference type="InterPro" id="IPR006665">
    <property type="entry name" value="OmpA-like"/>
</dbReference>
<dbReference type="Gene3D" id="3.30.1330.60">
    <property type="entry name" value="OmpA-like domain"/>
    <property type="match status" value="1"/>
</dbReference>
<dbReference type="AlphaFoldDB" id="A0A0J1C3S9"/>
<dbReference type="RefSeq" id="WP_047760929.1">
    <property type="nucleotide sequence ID" value="NZ_CP091510.1"/>
</dbReference>